<evidence type="ECO:0000256" key="5">
    <source>
        <dbReference type="ARBA" id="ARBA00022729"/>
    </source>
</evidence>
<keyword evidence="6 10" id="KW-0378">Hydrolase</keyword>
<dbReference type="InterPro" id="IPR011118">
    <property type="entry name" value="Tannase/feruloyl_esterase"/>
</dbReference>
<dbReference type="OrthoDB" id="3039123at2759"/>
<dbReference type="SUPFAM" id="SSF53474">
    <property type="entry name" value="alpha/beta-Hydrolases"/>
    <property type="match status" value="1"/>
</dbReference>
<dbReference type="Pfam" id="PF07519">
    <property type="entry name" value="Tannase"/>
    <property type="match status" value="1"/>
</dbReference>
<evidence type="ECO:0000256" key="1">
    <source>
        <dbReference type="ARBA" id="ARBA00006249"/>
    </source>
</evidence>
<gene>
    <name evidence="11" type="ORF">OBBRIDRAFT_768747</name>
</gene>
<keyword evidence="7" id="KW-0106">Calcium</keyword>
<dbReference type="EMBL" id="KV722340">
    <property type="protein sequence ID" value="OCH94812.1"/>
    <property type="molecule type" value="Genomic_DNA"/>
</dbReference>
<reference evidence="11 12" key="1">
    <citation type="submission" date="2016-07" db="EMBL/GenBank/DDBJ databases">
        <title>Draft genome of the white-rot fungus Obba rivulosa 3A-2.</title>
        <authorList>
            <consortium name="DOE Joint Genome Institute"/>
            <person name="Miettinen O."/>
            <person name="Riley R."/>
            <person name="Acob R."/>
            <person name="Barry K."/>
            <person name="Cullen D."/>
            <person name="De Vries R."/>
            <person name="Hainaut M."/>
            <person name="Hatakka A."/>
            <person name="Henrissat B."/>
            <person name="Hilden K."/>
            <person name="Kuo R."/>
            <person name="Labutti K."/>
            <person name="Lipzen A."/>
            <person name="Makela M.R."/>
            <person name="Sandor L."/>
            <person name="Spatafora J.W."/>
            <person name="Grigoriev I.V."/>
            <person name="Hibbett D.S."/>
        </authorList>
    </citation>
    <scope>NUCLEOTIDE SEQUENCE [LARGE SCALE GENOMIC DNA]</scope>
    <source>
        <strain evidence="11 12">3A-2</strain>
    </source>
</reference>
<keyword evidence="8" id="KW-1015">Disulfide bond</keyword>
<comment type="catalytic activity">
    <reaction evidence="9">
        <text>feruloyl-polysaccharide + H2O = ferulate + polysaccharide.</text>
        <dbReference type="EC" id="3.1.1.73"/>
    </reaction>
</comment>
<dbReference type="GO" id="GO:0046872">
    <property type="term" value="F:metal ion binding"/>
    <property type="evidence" value="ECO:0007669"/>
    <property type="project" value="UniProtKB-KW"/>
</dbReference>
<protein>
    <recommendedName>
        <fullName evidence="10">Carboxylic ester hydrolase</fullName>
        <ecNumber evidence="10">3.1.1.-</ecNumber>
    </recommendedName>
</protein>
<evidence type="ECO:0000256" key="4">
    <source>
        <dbReference type="ARBA" id="ARBA00022723"/>
    </source>
</evidence>
<keyword evidence="2" id="KW-0719">Serine esterase</keyword>
<keyword evidence="4" id="KW-0479">Metal-binding</keyword>
<feature type="signal peptide" evidence="10">
    <location>
        <begin position="1"/>
        <end position="25"/>
    </location>
</feature>
<feature type="chain" id="PRO_5034680060" description="Carboxylic ester hydrolase" evidence="10">
    <location>
        <begin position="26"/>
        <end position="548"/>
    </location>
</feature>
<dbReference type="GO" id="GO:0045493">
    <property type="term" value="P:xylan catabolic process"/>
    <property type="evidence" value="ECO:0007669"/>
    <property type="project" value="UniProtKB-KW"/>
</dbReference>
<evidence type="ECO:0000256" key="9">
    <source>
        <dbReference type="ARBA" id="ARBA00034075"/>
    </source>
</evidence>
<dbReference type="AlphaFoldDB" id="A0A8E2DSF1"/>
<dbReference type="PANTHER" id="PTHR33938">
    <property type="entry name" value="FERULOYL ESTERASE B-RELATED"/>
    <property type="match status" value="1"/>
</dbReference>
<keyword evidence="12" id="KW-1185">Reference proteome</keyword>
<organism evidence="11 12">
    <name type="scientific">Obba rivulosa</name>
    <dbReference type="NCBI Taxonomy" id="1052685"/>
    <lineage>
        <taxon>Eukaryota</taxon>
        <taxon>Fungi</taxon>
        <taxon>Dikarya</taxon>
        <taxon>Basidiomycota</taxon>
        <taxon>Agaricomycotina</taxon>
        <taxon>Agaricomycetes</taxon>
        <taxon>Polyporales</taxon>
        <taxon>Gelatoporiaceae</taxon>
        <taxon>Obba</taxon>
    </lineage>
</organism>
<dbReference type="Proteomes" id="UP000250043">
    <property type="component" value="Unassembled WGS sequence"/>
</dbReference>
<evidence type="ECO:0000256" key="2">
    <source>
        <dbReference type="ARBA" id="ARBA00022487"/>
    </source>
</evidence>
<keyword evidence="3" id="KW-0624">Polysaccharide degradation</keyword>
<proteinExistence type="inferred from homology"/>
<dbReference type="EC" id="3.1.1.-" evidence="10"/>
<evidence type="ECO:0000313" key="11">
    <source>
        <dbReference type="EMBL" id="OCH94812.1"/>
    </source>
</evidence>
<dbReference type="InterPro" id="IPR029058">
    <property type="entry name" value="AB_hydrolase_fold"/>
</dbReference>
<evidence type="ECO:0000256" key="3">
    <source>
        <dbReference type="ARBA" id="ARBA00022651"/>
    </source>
</evidence>
<evidence type="ECO:0000313" key="12">
    <source>
        <dbReference type="Proteomes" id="UP000250043"/>
    </source>
</evidence>
<dbReference type="PANTHER" id="PTHR33938:SF15">
    <property type="entry name" value="FERULOYL ESTERASE B-RELATED"/>
    <property type="match status" value="1"/>
</dbReference>
<accession>A0A8E2DSF1</accession>
<keyword evidence="5 10" id="KW-0732">Signal</keyword>
<evidence type="ECO:0000256" key="6">
    <source>
        <dbReference type="ARBA" id="ARBA00022801"/>
    </source>
</evidence>
<evidence type="ECO:0000256" key="8">
    <source>
        <dbReference type="ARBA" id="ARBA00023157"/>
    </source>
</evidence>
<keyword evidence="3" id="KW-0119">Carbohydrate metabolism</keyword>
<comment type="similarity">
    <text evidence="1 10">Belongs to the tannase family.</text>
</comment>
<keyword evidence="3" id="KW-0858">Xylan degradation</keyword>
<dbReference type="GO" id="GO:0030600">
    <property type="term" value="F:feruloyl esterase activity"/>
    <property type="evidence" value="ECO:0007669"/>
    <property type="project" value="UniProtKB-EC"/>
</dbReference>
<sequence>MHGSICPLWLLLLVTILACTTPVIGSSAQCTSFTIPHLEGAALLGTTYFKVNERVNISNLYSAIDTDTLPAFCRVELVITTNATANSSALTELWLPDDWNGRFLAAGQGGLAGGVDVADLGFIAIQQGFAGVSTDTGHSSDADDGTWAGPGNDNAIIDFGWRALHLSVITGKEVVKGYYGRSATKAYYIGCSTGGRQGLKEVQMFPDDFDGVVVGSPANWMSHLMSWSVHISLNVLPTTSPRFMTPAIWSDVIHPEVLRQCDGLDGLQDGIINDPRSCSFRPETLACRPGQNTSTCLTLPQIHALHRIFADYFETNQTYIFGPYYPGGETAYPDGLVGATSFPLPQNWMRFFVLNDTEWTMDEYNASIPRICEEVNPGQADAVNPNITVFVGPSHGGKILQYVGWADQLISPGNSIHYYESVHAFMQAETGRDIDEFYRLFTVPGMNHCRAPADVFVQDGFGANAFGGAGQAASGMPPISLDAQHNILAALVEWVEHEEAPSTLTAAYYNNNNVTAGVNFTRPLCKFPASLRFVGGNSNDAASFECVT</sequence>
<evidence type="ECO:0000256" key="7">
    <source>
        <dbReference type="ARBA" id="ARBA00022837"/>
    </source>
</evidence>
<evidence type="ECO:0000256" key="10">
    <source>
        <dbReference type="RuleBase" id="RU361238"/>
    </source>
</evidence>
<name>A0A8E2DSF1_9APHY</name>